<evidence type="ECO:0000313" key="2">
    <source>
        <dbReference type="EMBL" id="VDP30003.1"/>
    </source>
</evidence>
<evidence type="ECO:0000259" key="1">
    <source>
        <dbReference type="Pfam" id="PF17906"/>
    </source>
</evidence>
<dbReference type="EMBL" id="UZAH01033604">
    <property type="protein sequence ID" value="VDP30003.1"/>
    <property type="molecule type" value="Genomic_DNA"/>
</dbReference>
<name>A0A183GHK5_HELPZ</name>
<gene>
    <name evidence="2" type="ORF">HPBE_LOCUS22050</name>
</gene>
<reference evidence="2 3" key="1">
    <citation type="submission" date="2018-11" db="EMBL/GenBank/DDBJ databases">
        <authorList>
            <consortium name="Pathogen Informatics"/>
        </authorList>
    </citation>
    <scope>NUCLEOTIDE SEQUENCE [LARGE SCALE GENOMIC DNA]</scope>
</reference>
<dbReference type="InterPro" id="IPR041426">
    <property type="entry name" value="Mos1_HTH"/>
</dbReference>
<reference evidence="4" key="2">
    <citation type="submission" date="2019-09" db="UniProtKB">
        <authorList>
            <consortium name="WormBaseParasite"/>
        </authorList>
    </citation>
    <scope>IDENTIFICATION</scope>
</reference>
<sequence>MASNLVSQQPLPVVGRINGAFGEGTVSDRTAPEWFARFRKALENGGVHKGSMDSRFFSAGGGWPDFKHSKNANRKRHNFPDDLAALCDSTKLGDATPLYETIG</sequence>
<organism evidence="3 4">
    <name type="scientific">Heligmosomoides polygyrus</name>
    <name type="common">Parasitic roundworm</name>
    <dbReference type="NCBI Taxonomy" id="6339"/>
    <lineage>
        <taxon>Eukaryota</taxon>
        <taxon>Metazoa</taxon>
        <taxon>Ecdysozoa</taxon>
        <taxon>Nematoda</taxon>
        <taxon>Chromadorea</taxon>
        <taxon>Rhabditida</taxon>
        <taxon>Rhabditina</taxon>
        <taxon>Rhabditomorpha</taxon>
        <taxon>Strongyloidea</taxon>
        <taxon>Heligmosomidae</taxon>
        <taxon>Heligmosomoides</taxon>
    </lineage>
</organism>
<dbReference type="AlphaFoldDB" id="A0A183GHK5"/>
<keyword evidence="3" id="KW-1185">Reference proteome</keyword>
<feature type="domain" description="Mos1 transposase HTH" evidence="1">
    <location>
        <begin position="16"/>
        <end position="40"/>
    </location>
</feature>
<proteinExistence type="predicted"/>
<accession>A0A183GHK5</accession>
<dbReference type="Proteomes" id="UP000050761">
    <property type="component" value="Unassembled WGS sequence"/>
</dbReference>
<evidence type="ECO:0000313" key="4">
    <source>
        <dbReference type="WBParaSite" id="HPBE_0002205101-mRNA-1"/>
    </source>
</evidence>
<dbReference type="Gene3D" id="1.10.10.1450">
    <property type="match status" value="1"/>
</dbReference>
<dbReference type="Pfam" id="PF17906">
    <property type="entry name" value="HTH_48"/>
    <property type="match status" value="1"/>
</dbReference>
<protein>
    <submittedName>
        <fullName evidence="4">HTH_48 domain-containing protein</fullName>
    </submittedName>
</protein>
<dbReference type="WBParaSite" id="HPBE_0002205101-mRNA-1">
    <property type="protein sequence ID" value="HPBE_0002205101-mRNA-1"/>
    <property type="gene ID" value="HPBE_0002205101"/>
</dbReference>
<accession>A0A3P8G673</accession>
<evidence type="ECO:0000313" key="3">
    <source>
        <dbReference type="Proteomes" id="UP000050761"/>
    </source>
</evidence>